<dbReference type="Proteomes" id="UP000190857">
    <property type="component" value="Unassembled WGS sequence"/>
</dbReference>
<name>A0A1T5J4C4_9MICO</name>
<dbReference type="OrthoDB" id="186568at2"/>
<evidence type="ECO:0000313" key="1">
    <source>
        <dbReference type="EMBL" id="SKC46048.1"/>
    </source>
</evidence>
<gene>
    <name evidence="1" type="ORF">SAMN06309945_1188</name>
</gene>
<dbReference type="RefSeq" id="WP_143785341.1">
    <property type="nucleotide sequence ID" value="NZ_FUZP01000001.1"/>
</dbReference>
<accession>A0A1T5J4C4</accession>
<keyword evidence="2" id="KW-1185">Reference proteome</keyword>
<reference evidence="1 2" key="1">
    <citation type="submission" date="2017-02" db="EMBL/GenBank/DDBJ databases">
        <authorList>
            <person name="Peterson S.W."/>
        </authorList>
    </citation>
    <scope>NUCLEOTIDE SEQUENCE [LARGE SCALE GENOMIC DNA]</scope>
    <source>
        <strain evidence="1 2">VKM Ac-2059</strain>
    </source>
</reference>
<dbReference type="STRING" id="123320.SAMN06309945_1188"/>
<sequence>MGLRAVRSSALVSTVGMSAVLGLTLVLAGCASAGTVRVLATPGYPWHTDIVATTFWVGELFDPSASDGSQVYSTYDSRWQESYGGCDGIVVDTVCQTERRFAADDYFPTSMTPAENPFYLDLPFDDINDDAAFARRDTVVPWAADPGYAEHAGDRGFSYLKNRWVELRLGDRTCFAQIQDAGPGEYDDAVYVFGAGDARPQNARYGGAGMDVSPAVNACLGFRDLNGDTDRVSWRFAENNEPPPGPWTRLITTSGVQ</sequence>
<evidence type="ECO:0000313" key="2">
    <source>
        <dbReference type="Proteomes" id="UP000190857"/>
    </source>
</evidence>
<proteinExistence type="predicted"/>
<protein>
    <submittedName>
        <fullName evidence="1">Uncharacterized protein</fullName>
    </submittedName>
</protein>
<organism evidence="1 2">
    <name type="scientific">Okibacterium fritillariae</name>
    <dbReference type="NCBI Taxonomy" id="123320"/>
    <lineage>
        <taxon>Bacteria</taxon>
        <taxon>Bacillati</taxon>
        <taxon>Actinomycetota</taxon>
        <taxon>Actinomycetes</taxon>
        <taxon>Micrococcales</taxon>
        <taxon>Microbacteriaceae</taxon>
        <taxon>Okibacterium</taxon>
    </lineage>
</organism>
<dbReference type="PROSITE" id="PS51257">
    <property type="entry name" value="PROKAR_LIPOPROTEIN"/>
    <property type="match status" value="1"/>
</dbReference>
<dbReference type="EMBL" id="FUZP01000001">
    <property type="protein sequence ID" value="SKC46048.1"/>
    <property type="molecule type" value="Genomic_DNA"/>
</dbReference>
<dbReference type="AlphaFoldDB" id="A0A1T5J4C4"/>